<evidence type="ECO:0000313" key="2">
    <source>
        <dbReference type="EMBL" id="JAD66282.1"/>
    </source>
</evidence>
<name>A0A0A9C412_ARUDO</name>
<evidence type="ECO:0000256" key="1">
    <source>
        <dbReference type="SAM" id="Phobius"/>
    </source>
</evidence>
<sequence length="27" mass="3258">MKKGVKRMWIGSGMALVFIEIYLEFFY</sequence>
<proteinExistence type="predicted"/>
<accession>A0A0A9C412</accession>
<protein>
    <submittedName>
        <fullName evidence="2">Uncharacterized protein</fullName>
    </submittedName>
</protein>
<keyword evidence="1" id="KW-1133">Transmembrane helix</keyword>
<reference evidence="2" key="2">
    <citation type="journal article" date="2015" name="Data Brief">
        <title>Shoot transcriptome of the giant reed, Arundo donax.</title>
        <authorList>
            <person name="Barrero R.A."/>
            <person name="Guerrero F.D."/>
            <person name="Moolhuijzen P."/>
            <person name="Goolsby J.A."/>
            <person name="Tidwell J."/>
            <person name="Bellgard S.E."/>
            <person name="Bellgard M.I."/>
        </authorList>
    </citation>
    <scope>NUCLEOTIDE SEQUENCE</scope>
    <source>
        <tissue evidence="2">Shoot tissue taken approximately 20 cm above the soil surface</tissue>
    </source>
</reference>
<keyword evidence="1" id="KW-0472">Membrane</keyword>
<dbReference type="EMBL" id="GBRH01231613">
    <property type="protein sequence ID" value="JAD66282.1"/>
    <property type="molecule type" value="Transcribed_RNA"/>
</dbReference>
<reference evidence="2" key="1">
    <citation type="submission" date="2014-09" db="EMBL/GenBank/DDBJ databases">
        <authorList>
            <person name="Magalhaes I.L.F."/>
            <person name="Oliveira U."/>
            <person name="Santos F.R."/>
            <person name="Vidigal T.H.D.A."/>
            <person name="Brescovit A.D."/>
            <person name="Santos A.J."/>
        </authorList>
    </citation>
    <scope>NUCLEOTIDE SEQUENCE</scope>
    <source>
        <tissue evidence="2">Shoot tissue taken approximately 20 cm above the soil surface</tissue>
    </source>
</reference>
<keyword evidence="1" id="KW-0812">Transmembrane</keyword>
<organism evidence="2">
    <name type="scientific">Arundo donax</name>
    <name type="common">Giant reed</name>
    <name type="synonym">Donax arundinaceus</name>
    <dbReference type="NCBI Taxonomy" id="35708"/>
    <lineage>
        <taxon>Eukaryota</taxon>
        <taxon>Viridiplantae</taxon>
        <taxon>Streptophyta</taxon>
        <taxon>Embryophyta</taxon>
        <taxon>Tracheophyta</taxon>
        <taxon>Spermatophyta</taxon>
        <taxon>Magnoliopsida</taxon>
        <taxon>Liliopsida</taxon>
        <taxon>Poales</taxon>
        <taxon>Poaceae</taxon>
        <taxon>PACMAD clade</taxon>
        <taxon>Arundinoideae</taxon>
        <taxon>Arundineae</taxon>
        <taxon>Arundo</taxon>
    </lineage>
</organism>
<dbReference type="AlphaFoldDB" id="A0A0A9C412"/>
<feature type="transmembrane region" description="Helical" evidence="1">
    <location>
        <begin position="7"/>
        <end position="25"/>
    </location>
</feature>